<feature type="domain" description="Methyltransferase small" evidence="6">
    <location>
        <begin position="99"/>
        <end position="205"/>
    </location>
</feature>
<dbReference type="InterPro" id="IPR050320">
    <property type="entry name" value="N5-glutamine_MTase"/>
</dbReference>
<proteinExistence type="predicted"/>
<keyword evidence="2 8" id="KW-0489">Methyltransferase</keyword>
<dbReference type="PANTHER" id="PTHR18895">
    <property type="entry name" value="HEMK METHYLTRANSFERASE"/>
    <property type="match status" value="1"/>
</dbReference>
<dbReference type="InterPro" id="IPR004556">
    <property type="entry name" value="HemK-like"/>
</dbReference>
<keyword evidence="3 8" id="KW-0808">Transferase</keyword>
<dbReference type="GO" id="GO:0102559">
    <property type="term" value="F:peptide chain release factor N(5)-glutamine methyltransferase activity"/>
    <property type="evidence" value="ECO:0007669"/>
    <property type="project" value="UniProtKB-EC"/>
</dbReference>
<dbReference type="EMBL" id="CACRSM010000002">
    <property type="protein sequence ID" value="VYT00625.1"/>
    <property type="molecule type" value="Genomic_DNA"/>
</dbReference>
<name>A0A6N2T4T8_9ACTO</name>
<dbReference type="AlphaFoldDB" id="A0A6N2T4T8"/>
<reference evidence="8" key="1">
    <citation type="submission" date="2019-11" db="EMBL/GenBank/DDBJ databases">
        <authorList>
            <person name="Feng L."/>
        </authorList>
    </citation>
    <scope>NUCLEOTIDE SEQUENCE</scope>
    <source>
        <strain evidence="8">AodontolyticusLFYP35</strain>
    </source>
</reference>
<dbReference type="InterPro" id="IPR002052">
    <property type="entry name" value="DNA_methylase_N6_adenine_CS"/>
</dbReference>
<dbReference type="PROSITE" id="PS00092">
    <property type="entry name" value="N6_MTASE"/>
    <property type="match status" value="1"/>
</dbReference>
<dbReference type="SUPFAM" id="SSF53335">
    <property type="entry name" value="S-adenosyl-L-methionine-dependent methyltransferases"/>
    <property type="match status" value="1"/>
</dbReference>
<gene>
    <name evidence="8" type="primary">prmC_2</name>
    <name evidence="8" type="ORF">AOLFYP35_01181</name>
</gene>
<sequence>MSSQAELIAWGSSLLNTLEGDEGGATPLAEARYLLTWALGVDSLLFAPREVPPANEAAYRAAVTQRALRHPRSHVTGEMYFRSLALSGGKGVFTVRPETEMLVEHVVELMRSGALPDGEWVDLCTGSAAIALALSTETGHQVTAVEIDSDAFAYAERNLARYPKAQIRLVKGDATATDTLRELNGKTSLVVTNPPYVPAQEAPTQIEAQQDPARALYGGGDDGTEIPRRIIERSRELLVSGGMLAMEHSPSQAQTLREVAVMNGFTQVHTRSDLSGVERFLIAWKTQRK</sequence>
<evidence type="ECO:0000256" key="4">
    <source>
        <dbReference type="ARBA" id="ARBA00022691"/>
    </source>
</evidence>
<evidence type="ECO:0000259" key="7">
    <source>
        <dbReference type="Pfam" id="PF17827"/>
    </source>
</evidence>
<dbReference type="InterPro" id="IPR007848">
    <property type="entry name" value="Small_mtfrase_dom"/>
</dbReference>
<dbReference type="Gene3D" id="1.10.8.10">
    <property type="entry name" value="DNA helicase RuvA subunit, C-terminal domain"/>
    <property type="match status" value="1"/>
</dbReference>
<protein>
    <recommendedName>
        <fullName evidence="1">peptide chain release factor N(5)-glutamine methyltransferase</fullName>
        <ecNumber evidence="1">2.1.1.297</ecNumber>
    </recommendedName>
</protein>
<comment type="catalytic activity">
    <reaction evidence="5">
        <text>L-glutaminyl-[peptide chain release factor] + S-adenosyl-L-methionine = N(5)-methyl-L-glutaminyl-[peptide chain release factor] + S-adenosyl-L-homocysteine + H(+)</text>
        <dbReference type="Rhea" id="RHEA:42896"/>
        <dbReference type="Rhea" id="RHEA-COMP:10271"/>
        <dbReference type="Rhea" id="RHEA-COMP:10272"/>
        <dbReference type="ChEBI" id="CHEBI:15378"/>
        <dbReference type="ChEBI" id="CHEBI:30011"/>
        <dbReference type="ChEBI" id="CHEBI:57856"/>
        <dbReference type="ChEBI" id="CHEBI:59789"/>
        <dbReference type="ChEBI" id="CHEBI:61891"/>
        <dbReference type="EC" id="2.1.1.297"/>
    </reaction>
</comment>
<evidence type="ECO:0000313" key="8">
    <source>
        <dbReference type="EMBL" id="VYT00625.1"/>
    </source>
</evidence>
<dbReference type="CDD" id="cd02440">
    <property type="entry name" value="AdoMet_MTases"/>
    <property type="match status" value="1"/>
</dbReference>
<dbReference type="GO" id="GO:0032259">
    <property type="term" value="P:methylation"/>
    <property type="evidence" value="ECO:0007669"/>
    <property type="project" value="UniProtKB-KW"/>
</dbReference>
<dbReference type="InterPro" id="IPR040758">
    <property type="entry name" value="PrmC_N"/>
</dbReference>
<dbReference type="Pfam" id="PF17827">
    <property type="entry name" value="PrmC_N"/>
    <property type="match status" value="1"/>
</dbReference>
<organism evidence="8">
    <name type="scientific">Schaalia odontolytica</name>
    <dbReference type="NCBI Taxonomy" id="1660"/>
    <lineage>
        <taxon>Bacteria</taxon>
        <taxon>Bacillati</taxon>
        <taxon>Actinomycetota</taxon>
        <taxon>Actinomycetes</taxon>
        <taxon>Actinomycetales</taxon>
        <taxon>Actinomycetaceae</taxon>
        <taxon>Schaalia</taxon>
    </lineage>
</organism>
<dbReference type="NCBIfam" id="TIGR00536">
    <property type="entry name" value="hemK_fam"/>
    <property type="match status" value="1"/>
</dbReference>
<evidence type="ECO:0000256" key="1">
    <source>
        <dbReference type="ARBA" id="ARBA00012771"/>
    </source>
</evidence>
<evidence type="ECO:0000256" key="3">
    <source>
        <dbReference type="ARBA" id="ARBA00022679"/>
    </source>
</evidence>
<dbReference type="Gene3D" id="3.40.50.150">
    <property type="entry name" value="Vaccinia Virus protein VP39"/>
    <property type="match status" value="1"/>
</dbReference>
<keyword evidence="4" id="KW-0949">S-adenosyl-L-methionine</keyword>
<dbReference type="GO" id="GO:0003676">
    <property type="term" value="F:nucleic acid binding"/>
    <property type="evidence" value="ECO:0007669"/>
    <property type="project" value="InterPro"/>
</dbReference>
<dbReference type="PANTHER" id="PTHR18895:SF74">
    <property type="entry name" value="MTRF1L RELEASE FACTOR GLUTAMINE METHYLTRANSFERASE"/>
    <property type="match status" value="1"/>
</dbReference>
<accession>A0A6N2T4T8</accession>
<dbReference type="InterPro" id="IPR029063">
    <property type="entry name" value="SAM-dependent_MTases_sf"/>
</dbReference>
<dbReference type="EC" id="2.1.1.297" evidence="1"/>
<dbReference type="Pfam" id="PF05175">
    <property type="entry name" value="MTS"/>
    <property type="match status" value="1"/>
</dbReference>
<feature type="domain" description="Release factor glutamine methyltransferase N-terminal" evidence="7">
    <location>
        <begin position="6"/>
        <end position="77"/>
    </location>
</feature>
<evidence type="ECO:0000256" key="5">
    <source>
        <dbReference type="ARBA" id="ARBA00048391"/>
    </source>
</evidence>
<evidence type="ECO:0000259" key="6">
    <source>
        <dbReference type="Pfam" id="PF05175"/>
    </source>
</evidence>
<evidence type="ECO:0000256" key="2">
    <source>
        <dbReference type="ARBA" id="ARBA00022603"/>
    </source>
</evidence>